<dbReference type="RefSeq" id="WP_222992544.1">
    <property type="nucleotide sequence ID" value="NZ_JAINVV010000012.1"/>
</dbReference>
<dbReference type="PANTHER" id="PTHR43840">
    <property type="entry name" value="MITOCHONDRIAL METAL TRANSPORTER 1-RELATED"/>
    <property type="match status" value="1"/>
</dbReference>
<organism evidence="8 9">
    <name type="scientific">Sphingomonas colocasiae</name>
    <dbReference type="NCBI Taxonomy" id="1848973"/>
    <lineage>
        <taxon>Bacteria</taxon>
        <taxon>Pseudomonadati</taxon>
        <taxon>Pseudomonadota</taxon>
        <taxon>Alphaproteobacteria</taxon>
        <taxon>Sphingomonadales</taxon>
        <taxon>Sphingomonadaceae</taxon>
        <taxon>Sphingomonas</taxon>
    </lineage>
</organism>
<evidence type="ECO:0000256" key="6">
    <source>
        <dbReference type="SAM" id="Phobius"/>
    </source>
</evidence>
<sequence>MSERRGHPAEIRADMAAAVRLEWWNVGWSISIIVAMGLAMGSSQAMKTAWVEDMLGLVPPIAFLIAARFERRPSNARFHYGFDRVNGLGFLIAAVALAAVGLFLLRDAVVALVTAEHVSIGSARLFGHDLWLGWFMLAAQAYATIPPLVIGHMELPLAKRLRDKLLHTDALMNKANWQTGVAGFLGVAGLGMGWWWADSVAAAIISLSIIADGIKALRVATSELVDGVPCALDSSKQSEEAAAVAKALRKRFPGARVLMRETGRYIRAEVVGVSPPRNFDSKTFEIPGLDDRWRLESIAFRL</sequence>
<evidence type="ECO:0000259" key="7">
    <source>
        <dbReference type="Pfam" id="PF01545"/>
    </source>
</evidence>
<keyword evidence="4 6" id="KW-1133">Transmembrane helix</keyword>
<evidence type="ECO:0000256" key="5">
    <source>
        <dbReference type="ARBA" id="ARBA00023136"/>
    </source>
</evidence>
<gene>
    <name evidence="8" type="ORF">K7G82_24240</name>
</gene>
<keyword evidence="9" id="KW-1185">Reference proteome</keyword>
<name>A0ABS7PYM9_9SPHN</name>
<keyword evidence="5 6" id="KW-0472">Membrane</keyword>
<dbReference type="InterPro" id="IPR058533">
    <property type="entry name" value="Cation_efflux_TM"/>
</dbReference>
<dbReference type="InterPro" id="IPR027469">
    <property type="entry name" value="Cation_efflux_TMD_sf"/>
</dbReference>
<feature type="transmembrane region" description="Helical" evidence="6">
    <location>
        <begin position="21"/>
        <end position="42"/>
    </location>
</feature>
<accession>A0ABS7PYM9</accession>
<dbReference type="EMBL" id="JAINVV010000012">
    <property type="protein sequence ID" value="MBY8825437.1"/>
    <property type="molecule type" value="Genomic_DNA"/>
</dbReference>
<reference evidence="8 9" key="1">
    <citation type="submission" date="2021-08" db="EMBL/GenBank/DDBJ databases">
        <authorList>
            <person name="Tuo L."/>
        </authorList>
    </citation>
    <scope>NUCLEOTIDE SEQUENCE [LARGE SCALE GENOMIC DNA]</scope>
    <source>
        <strain evidence="8 9">JCM 31229</strain>
    </source>
</reference>
<comment type="subcellular location">
    <subcellularLocation>
        <location evidence="1">Membrane</location>
        <topology evidence="1">Multi-pass membrane protein</topology>
    </subcellularLocation>
</comment>
<evidence type="ECO:0000256" key="4">
    <source>
        <dbReference type="ARBA" id="ARBA00022989"/>
    </source>
</evidence>
<dbReference type="PANTHER" id="PTHR43840:SF15">
    <property type="entry name" value="MITOCHONDRIAL METAL TRANSPORTER 1-RELATED"/>
    <property type="match status" value="1"/>
</dbReference>
<feature type="transmembrane region" description="Helical" evidence="6">
    <location>
        <begin position="131"/>
        <end position="155"/>
    </location>
</feature>
<feature type="domain" description="Cation efflux protein transmembrane" evidence="7">
    <location>
        <begin position="39"/>
        <end position="225"/>
    </location>
</feature>
<evidence type="ECO:0000313" key="9">
    <source>
        <dbReference type="Proteomes" id="UP000706039"/>
    </source>
</evidence>
<evidence type="ECO:0000256" key="2">
    <source>
        <dbReference type="ARBA" id="ARBA00022448"/>
    </source>
</evidence>
<dbReference type="Pfam" id="PF01545">
    <property type="entry name" value="Cation_efflux"/>
    <property type="match status" value="1"/>
</dbReference>
<dbReference type="Proteomes" id="UP000706039">
    <property type="component" value="Unassembled WGS sequence"/>
</dbReference>
<keyword evidence="2" id="KW-0813">Transport</keyword>
<evidence type="ECO:0000256" key="1">
    <source>
        <dbReference type="ARBA" id="ARBA00004141"/>
    </source>
</evidence>
<keyword evidence="3 6" id="KW-0812">Transmembrane</keyword>
<proteinExistence type="predicted"/>
<dbReference type="Gene3D" id="1.20.1510.10">
    <property type="entry name" value="Cation efflux protein transmembrane domain"/>
    <property type="match status" value="1"/>
</dbReference>
<dbReference type="SUPFAM" id="SSF161111">
    <property type="entry name" value="Cation efflux protein transmembrane domain-like"/>
    <property type="match status" value="1"/>
</dbReference>
<feature type="transmembrane region" description="Helical" evidence="6">
    <location>
        <begin position="88"/>
        <end position="111"/>
    </location>
</feature>
<comment type="caution">
    <text evidence="8">The sequence shown here is derived from an EMBL/GenBank/DDBJ whole genome shotgun (WGS) entry which is preliminary data.</text>
</comment>
<evidence type="ECO:0000313" key="8">
    <source>
        <dbReference type="EMBL" id="MBY8825437.1"/>
    </source>
</evidence>
<protein>
    <submittedName>
        <fullName evidence="8">Cation transporter</fullName>
    </submittedName>
</protein>
<feature type="transmembrane region" description="Helical" evidence="6">
    <location>
        <begin position="175"/>
        <end position="197"/>
    </location>
</feature>
<dbReference type="InterPro" id="IPR050291">
    <property type="entry name" value="CDF_Transporter"/>
</dbReference>
<evidence type="ECO:0000256" key="3">
    <source>
        <dbReference type="ARBA" id="ARBA00022692"/>
    </source>
</evidence>
<feature type="transmembrane region" description="Helical" evidence="6">
    <location>
        <begin position="48"/>
        <end position="67"/>
    </location>
</feature>